<dbReference type="SUPFAM" id="SSF52172">
    <property type="entry name" value="CheY-like"/>
    <property type="match status" value="1"/>
</dbReference>
<dbReference type="Proteomes" id="UP001138997">
    <property type="component" value="Unassembled WGS sequence"/>
</dbReference>
<evidence type="ECO:0000256" key="1">
    <source>
        <dbReference type="ARBA" id="ARBA00022553"/>
    </source>
</evidence>
<evidence type="ECO:0000313" key="8">
    <source>
        <dbReference type="EMBL" id="MCD5315324.1"/>
    </source>
</evidence>
<dbReference type="PROSITE" id="PS50110">
    <property type="entry name" value="RESPONSE_REGULATORY"/>
    <property type="match status" value="1"/>
</dbReference>
<keyword evidence="4" id="KW-0238">DNA-binding</keyword>
<evidence type="ECO:0000259" key="7">
    <source>
        <dbReference type="PROSITE" id="PS50110"/>
    </source>
</evidence>
<evidence type="ECO:0000256" key="3">
    <source>
        <dbReference type="ARBA" id="ARBA00023015"/>
    </source>
</evidence>
<dbReference type="SMART" id="SM00448">
    <property type="entry name" value="REC"/>
    <property type="match status" value="1"/>
</dbReference>
<organism evidence="8 9">
    <name type="scientific">Kineosporia babensis</name>
    <dbReference type="NCBI Taxonomy" id="499548"/>
    <lineage>
        <taxon>Bacteria</taxon>
        <taxon>Bacillati</taxon>
        <taxon>Actinomycetota</taxon>
        <taxon>Actinomycetes</taxon>
        <taxon>Kineosporiales</taxon>
        <taxon>Kineosporiaceae</taxon>
        <taxon>Kineosporia</taxon>
    </lineage>
</organism>
<name>A0A9X1SX16_9ACTN</name>
<feature type="domain" description="Response regulatory" evidence="7">
    <location>
        <begin position="3"/>
        <end position="117"/>
    </location>
</feature>
<evidence type="ECO:0000256" key="6">
    <source>
        <dbReference type="PROSITE-ProRule" id="PRU00169"/>
    </source>
</evidence>
<protein>
    <submittedName>
        <fullName evidence="8">Response regulator</fullName>
    </submittedName>
</protein>
<evidence type="ECO:0000256" key="5">
    <source>
        <dbReference type="ARBA" id="ARBA00023163"/>
    </source>
</evidence>
<dbReference type="Pfam" id="PF00072">
    <property type="entry name" value="Response_reg"/>
    <property type="match status" value="1"/>
</dbReference>
<keyword evidence="3" id="KW-0805">Transcription regulation</keyword>
<keyword evidence="2" id="KW-0902">Two-component regulatory system</keyword>
<gene>
    <name evidence="8" type="ORF">LR394_30920</name>
</gene>
<dbReference type="GO" id="GO:0006355">
    <property type="term" value="P:regulation of DNA-templated transcription"/>
    <property type="evidence" value="ECO:0007669"/>
    <property type="project" value="TreeGrafter"/>
</dbReference>
<feature type="modified residue" description="4-aspartylphosphate" evidence="6">
    <location>
        <position position="53"/>
    </location>
</feature>
<dbReference type="GO" id="GO:0000976">
    <property type="term" value="F:transcription cis-regulatory region binding"/>
    <property type="evidence" value="ECO:0007669"/>
    <property type="project" value="TreeGrafter"/>
</dbReference>
<evidence type="ECO:0000256" key="2">
    <source>
        <dbReference type="ARBA" id="ARBA00023012"/>
    </source>
</evidence>
<comment type="caution">
    <text evidence="8">The sequence shown here is derived from an EMBL/GenBank/DDBJ whole genome shotgun (WGS) entry which is preliminary data.</text>
</comment>
<proteinExistence type="predicted"/>
<dbReference type="PANTHER" id="PTHR48111:SF1">
    <property type="entry name" value="TWO-COMPONENT RESPONSE REGULATOR ORR33"/>
    <property type="match status" value="1"/>
</dbReference>
<sequence>MARLLVVEDDPDVRDLISMRLVMVGHRVIAMPDADLALDSVDQFGAPDAYVLDVGLPGMDGFDLLTRLRRNKLDIPAIFVSASARERDILRGHELGAAYLTKPFAAHALLDAVDEAITGRPIPSVTEHAW</sequence>
<keyword evidence="1 6" id="KW-0597">Phosphoprotein</keyword>
<keyword evidence="5" id="KW-0804">Transcription</keyword>
<keyword evidence="9" id="KW-1185">Reference proteome</keyword>
<evidence type="ECO:0000313" key="9">
    <source>
        <dbReference type="Proteomes" id="UP001138997"/>
    </source>
</evidence>
<dbReference type="CDD" id="cd17574">
    <property type="entry name" value="REC_OmpR"/>
    <property type="match status" value="1"/>
</dbReference>
<dbReference type="InterPro" id="IPR011006">
    <property type="entry name" value="CheY-like_superfamily"/>
</dbReference>
<reference evidence="8" key="1">
    <citation type="submission" date="2021-11" db="EMBL/GenBank/DDBJ databases">
        <title>Streptomyces corallinus and Kineosporia corallina sp. nov., two new coral-derived marine actinobacteria.</title>
        <authorList>
            <person name="Buangrab K."/>
            <person name="Sutthacheep M."/>
            <person name="Yeemin T."/>
            <person name="Harunari E."/>
            <person name="Igarashi Y."/>
            <person name="Sripreechasak P."/>
            <person name="Kanchanasin P."/>
            <person name="Tanasupawat S."/>
            <person name="Phongsopitanun W."/>
        </authorList>
    </citation>
    <scope>NUCLEOTIDE SEQUENCE</scope>
    <source>
        <strain evidence="8">JCM 31032</strain>
    </source>
</reference>
<evidence type="ECO:0000256" key="4">
    <source>
        <dbReference type="ARBA" id="ARBA00023125"/>
    </source>
</evidence>
<dbReference type="RefSeq" id="WP_231448128.1">
    <property type="nucleotide sequence ID" value="NZ_JAJOMB010000021.1"/>
</dbReference>
<dbReference type="EMBL" id="JAJOMB010000021">
    <property type="protein sequence ID" value="MCD5315324.1"/>
    <property type="molecule type" value="Genomic_DNA"/>
</dbReference>
<dbReference type="AlphaFoldDB" id="A0A9X1SX16"/>
<dbReference type="GO" id="GO:0032993">
    <property type="term" value="C:protein-DNA complex"/>
    <property type="evidence" value="ECO:0007669"/>
    <property type="project" value="TreeGrafter"/>
</dbReference>
<accession>A0A9X1SX16</accession>
<dbReference type="Gene3D" id="3.40.50.2300">
    <property type="match status" value="1"/>
</dbReference>
<dbReference type="InterPro" id="IPR039420">
    <property type="entry name" value="WalR-like"/>
</dbReference>
<dbReference type="InterPro" id="IPR001789">
    <property type="entry name" value="Sig_transdc_resp-reg_receiver"/>
</dbReference>
<dbReference type="GO" id="GO:0005829">
    <property type="term" value="C:cytosol"/>
    <property type="evidence" value="ECO:0007669"/>
    <property type="project" value="TreeGrafter"/>
</dbReference>
<dbReference type="GO" id="GO:0000156">
    <property type="term" value="F:phosphorelay response regulator activity"/>
    <property type="evidence" value="ECO:0007669"/>
    <property type="project" value="TreeGrafter"/>
</dbReference>
<dbReference type="PANTHER" id="PTHR48111">
    <property type="entry name" value="REGULATOR OF RPOS"/>
    <property type="match status" value="1"/>
</dbReference>